<reference evidence="2" key="1">
    <citation type="journal article" date="2023" name="Science">
        <title>Genome structures resolve the early diversification of teleost fishes.</title>
        <authorList>
            <person name="Parey E."/>
            <person name="Louis A."/>
            <person name="Montfort J."/>
            <person name="Bouchez O."/>
            <person name="Roques C."/>
            <person name="Iampietro C."/>
            <person name="Lluch J."/>
            <person name="Castinel A."/>
            <person name="Donnadieu C."/>
            <person name="Desvignes T."/>
            <person name="Floi Bucao C."/>
            <person name="Jouanno E."/>
            <person name="Wen M."/>
            <person name="Mejri S."/>
            <person name="Dirks R."/>
            <person name="Jansen H."/>
            <person name="Henkel C."/>
            <person name="Chen W.J."/>
            <person name="Zahm M."/>
            <person name="Cabau C."/>
            <person name="Klopp C."/>
            <person name="Thompson A.W."/>
            <person name="Robinson-Rechavi M."/>
            <person name="Braasch I."/>
            <person name="Lecointre G."/>
            <person name="Bobe J."/>
            <person name="Postlethwait J.H."/>
            <person name="Berthelot C."/>
            <person name="Roest Crollius H."/>
            <person name="Guiguen Y."/>
        </authorList>
    </citation>
    <scope>NUCLEOTIDE SEQUENCE</scope>
    <source>
        <strain evidence="2">WJC10195</strain>
    </source>
</reference>
<evidence type="ECO:0000313" key="3">
    <source>
        <dbReference type="Proteomes" id="UP001152622"/>
    </source>
</evidence>
<accession>A0A9Q1E604</accession>
<keyword evidence="3" id="KW-1185">Reference proteome</keyword>
<dbReference type="Proteomes" id="UP001152622">
    <property type="component" value="Chromosome 24"/>
</dbReference>
<evidence type="ECO:0000313" key="2">
    <source>
        <dbReference type="EMBL" id="KAJ8332858.1"/>
    </source>
</evidence>
<comment type="caution">
    <text evidence="2">The sequence shown here is derived from an EMBL/GenBank/DDBJ whole genome shotgun (WGS) entry which is preliminary data.</text>
</comment>
<dbReference type="AlphaFoldDB" id="A0A9Q1E604"/>
<protein>
    <submittedName>
        <fullName evidence="2">Uncharacterized protein</fullName>
    </submittedName>
</protein>
<feature type="region of interest" description="Disordered" evidence="1">
    <location>
        <begin position="89"/>
        <end position="137"/>
    </location>
</feature>
<sequence length="489" mass="52322">MHVMILRCTEIRCEKCLDDGCTNVTKVWRSQNGNDNKVWSGNNTIPECTFSPPPETWYHVCKKNNSVFMLTNDLAPGITFRFEAPGKHFRRKSEEASPPTVHEEGQGGQSDLNATPLLPLPSTAAGPPPSNGYNRDCNGDSSALLLGSVEAGNSPHEIRCEKCLDGGCTNVTKVWRSQNGNDNKVWSGNNTIPECTFSPPPETWYRVCKKNNSVFMLTNDLAPGITFRFEAPGKDFRIKSEEARVGSGLACYLATLQLFLSDRRSQLVLRRRLLELWRPVSSIRTYRSYATLPSPSYPCFTNHLPIKPCTSGDAAAAAGFQGDAAAAAGFQGDAAAAAGFQGDAAAAAGFQGDAAAAAGFQGDAAAAAGFQGDAAAAAGFQGDAAAAAGFQGDAAAGFQGDAAVAASSRVGSGLACYLATLQLFLSDRRSQLVLRRRLLELWRPVSSIRTYRSYATLPSPSYPCFTNHLPIKPCTSVRTSRSFPCLPLH</sequence>
<evidence type="ECO:0000256" key="1">
    <source>
        <dbReference type="SAM" id="MobiDB-lite"/>
    </source>
</evidence>
<organism evidence="2 3">
    <name type="scientific">Synaphobranchus kaupii</name>
    <name type="common">Kaup's arrowtooth eel</name>
    <dbReference type="NCBI Taxonomy" id="118154"/>
    <lineage>
        <taxon>Eukaryota</taxon>
        <taxon>Metazoa</taxon>
        <taxon>Chordata</taxon>
        <taxon>Craniata</taxon>
        <taxon>Vertebrata</taxon>
        <taxon>Euteleostomi</taxon>
        <taxon>Actinopterygii</taxon>
        <taxon>Neopterygii</taxon>
        <taxon>Teleostei</taxon>
        <taxon>Anguilliformes</taxon>
        <taxon>Synaphobranchidae</taxon>
        <taxon>Synaphobranchus</taxon>
    </lineage>
</organism>
<gene>
    <name evidence="2" type="ORF">SKAU_G00417540</name>
</gene>
<name>A0A9Q1E604_SYNKA</name>
<proteinExistence type="predicted"/>
<dbReference type="EMBL" id="JAINUF010000024">
    <property type="protein sequence ID" value="KAJ8332858.1"/>
    <property type="molecule type" value="Genomic_DNA"/>
</dbReference>